<organism evidence="2 3">
    <name type="scientific">Prevotella bivia DNF00320</name>
    <dbReference type="NCBI Taxonomy" id="1401068"/>
    <lineage>
        <taxon>Bacteria</taxon>
        <taxon>Pseudomonadati</taxon>
        <taxon>Bacteroidota</taxon>
        <taxon>Bacteroidia</taxon>
        <taxon>Bacteroidales</taxon>
        <taxon>Prevotellaceae</taxon>
        <taxon>Prevotella</taxon>
    </lineage>
</organism>
<dbReference type="PANTHER" id="PTHR12526:SF630">
    <property type="entry name" value="GLYCOSYLTRANSFERASE"/>
    <property type="match status" value="1"/>
</dbReference>
<proteinExistence type="predicted"/>
<protein>
    <submittedName>
        <fullName evidence="2">Glycosyl transferase family 1</fullName>
    </submittedName>
</protein>
<dbReference type="RefSeq" id="WP_036868235.1">
    <property type="nucleotide sequence ID" value="NZ_JRNQ01000073.1"/>
</dbReference>
<comment type="caution">
    <text evidence="2">The sequence shown here is derived from an EMBL/GenBank/DDBJ whole genome shotgun (WGS) entry which is preliminary data.</text>
</comment>
<dbReference type="Gene3D" id="3.40.50.11090">
    <property type="match status" value="1"/>
</dbReference>
<dbReference type="SUPFAM" id="SSF53756">
    <property type="entry name" value="UDP-Glycosyltransferase/glycogen phosphorylase"/>
    <property type="match status" value="1"/>
</dbReference>
<accession>A0A096A920</accession>
<dbReference type="Pfam" id="PF00534">
    <property type="entry name" value="Glycos_transf_1"/>
    <property type="match status" value="1"/>
</dbReference>
<dbReference type="InterPro" id="IPR001296">
    <property type="entry name" value="Glyco_trans_1"/>
</dbReference>
<evidence type="ECO:0000313" key="3">
    <source>
        <dbReference type="Proteomes" id="UP000029525"/>
    </source>
</evidence>
<dbReference type="Proteomes" id="UP000029525">
    <property type="component" value="Unassembled WGS sequence"/>
</dbReference>
<dbReference type="CDD" id="cd03801">
    <property type="entry name" value="GT4_PimA-like"/>
    <property type="match status" value="1"/>
</dbReference>
<evidence type="ECO:0000259" key="1">
    <source>
        <dbReference type="Pfam" id="PF00534"/>
    </source>
</evidence>
<sequence>MDKKSITFIFHQPSLLPVGGFKIVYEYANRLAKDGYEVHLVYAMMLGKDRGLKSAFIRLARFMLAKISKHYSGKKWFDLDSRIKEHYVTTLKFQNVPKTDVYVATAVETAPYVSNYSRDKNNKLYLIQDFEEWNVSQTEVLTSYHLDLILIVVSNWLQAIVRKEGLTSYLVPNGFDFKYFFLKNDIATRISTKIVMLYHYDHRKGLSYGFAALDIVKEKFPSLHVTLFGTPERPSDLPEWYEYYQKPDKETHNRIYNEAAIFVGTSLKEGWGLTIGEAMQCGCAIVCTNNDGYKEMAIDGENALLCDIKDAKALANNIIKLITDDELRIRLAKNGHDHIQQFDIEKSYNKFKKIVE</sequence>
<dbReference type="EMBL" id="JRNQ01000073">
    <property type="protein sequence ID" value="KGF43603.1"/>
    <property type="molecule type" value="Genomic_DNA"/>
</dbReference>
<name>A0A096A920_9BACT</name>
<feature type="domain" description="Glycosyl transferase family 1" evidence="1">
    <location>
        <begin position="193"/>
        <end position="336"/>
    </location>
</feature>
<reference evidence="2 3" key="1">
    <citation type="submission" date="2014-07" db="EMBL/GenBank/DDBJ databases">
        <authorList>
            <person name="McCorrison J."/>
            <person name="Sanka R."/>
            <person name="Torralba M."/>
            <person name="Gillis M."/>
            <person name="Haft D.H."/>
            <person name="Methe B."/>
            <person name="Sutton G."/>
            <person name="Nelson K.E."/>
        </authorList>
    </citation>
    <scope>NUCLEOTIDE SEQUENCE [LARGE SCALE GENOMIC DNA]</scope>
    <source>
        <strain evidence="2 3">DNF00320</strain>
    </source>
</reference>
<dbReference type="PANTHER" id="PTHR12526">
    <property type="entry name" value="GLYCOSYLTRANSFERASE"/>
    <property type="match status" value="1"/>
</dbReference>
<gene>
    <name evidence="2" type="ORF">HMPREF0647_09600</name>
</gene>
<dbReference type="GO" id="GO:0016757">
    <property type="term" value="F:glycosyltransferase activity"/>
    <property type="evidence" value="ECO:0007669"/>
    <property type="project" value="InterPro"/>
</dbReference>
<dbReference type="AlphaFoldDB" id="A0A096A920"/>
<dbReference type="OrthoDB" id="9797829at2"/>
<keyword evidence="2" id="KW-0808">Transferase</keyword>
<evidence type="ECO:0000313" key="2">
    <source>
        <dbReference type="EMBL" id="KGF43603.1"/>
    </source>
</evidence>
<dbReference type="Gene3D" id="3.40.50.2000">
    <property type="entry name" value="Glycogen Phosphorylase B"/>
    <property type="match status" value="1"/>
</dbReference>